<name>A0A450UPJ3_9GAMM</name>
<organism evidence="2">
    <name type="scientific">Candidatus Kentrum eta</name>
    <dbReference type="NCBI Taxonomy" id="2126337"/>
    <lineage>
        <taxon>Bacteria</taxon>
        <taxon>Pseudomonadati</taxon>
        <taxon>Pseudomonadota</taxon>
        <taxon>Gammaproteobacteria</taxon>
        <taxon>Candidatus Kentrum</taxon>
    </lineage>
</organism>
<keyword evidence="1" id="KW-1133">Transmembrane helix</keyword>
<proteinExistence type="predicted"/>
<dbReference type="EMBL" id="CAADFI010000074">
    <property type="protein sequence ID" value="VFJ95274.1"/>
    <property type="molecule type" value="Genomic_DNA"/>
</dbReference>
<reference evidence="2" key="1">
    <citation type="submission" date="2019-02" db="EMBL/GenBank/DDBJ databases">
        <authorList>
            <person name="Gruber-Vodicka R. H."/>
            <person name="Seah K. B. B."/>
        </authorList>
    </citation>
    <scope>NUCLEOTIDE SEQUENCE</scope>
    <source>
        <strain evidence="4">BECK_SA2B12</strain>
        <strain evidence="2">BECK_SA2B15</strain>
        <strain evidence="3">BECK_SA2B20</strain>
    </source>
</reference>
<keyword evidence="1" id="KW-0812">Transmembrane</keyword>
<sequence>MNWYRPMRIKSKEKRNPVNSEIRLARATIIAAIIGSISLIMANSFAVFFESNTNGTVTDKPAVQPSSESKFLRENDEWNEQQSPSVTIHQENVQNSPIINKLVGDIIVNDEKPKEDLASVIRYLSQIVKQQGIEKKQLDQARGEFLKDTPLPERRSLADIGAVANILFNGRNYTESANLYKLLSERSTSSENRRYFEGMVTASYFGSGNHIDGIQYLCKLYQNLPRSNHRFRHAMHAHLRIIALREGFDTALEIIDTIRRDKRCDRKDLSPVWLGIPLGTMRLLKRSITCVGAPYSYCNLRKEDKIFLRDLTRNKNVPFLDYALYTLGEYGDALEQFGERSYISDMLLVANAEEKEGSEEAIYFLNRYLAKYPNGNRRDYALKLLVAEYAEKGEFDEAIEIAKSNPSLFFDKEESIDTNFPVRFFFREKAKIIKQLFENGQFEALSSKLIEMEWLLQSFYGEKDVIETDVPLMRWGASNGYARTVSRRRLRRFIKYVNELAHYKDEEYYKELFNEAGFLNECGSARDEKHKRIAAHRSKIKDEECESHVSVLPSRVSFHVAAANVYDLLAHSASSLTLRQKSKYLEAMIYKRMGDFDSFKEALEKFERTFPKSHLLDDVLTELGWFYFVIRKDVKTAERYFMRVANEFQGRNAEDNAVNWLAILKLHSGEIKGFLNWSLKLGKIITSERIQGKIEGRVIDLSLYAEAIESGKWKGSVDLLTTWDSIWAGIWAKDYTRSSVEITSVTANSMASRKGLKEGMHILGINGKGINTVIEFLVELSKYKLGEPVLIEVIDGWERKRVSFLLGDI</sequence>
<dbReference type="Gene3D" id="1.25.40.10">
    <property type="entry name" value="Tetratricopeptide repeat domain"/>
    <property type="match status" value="2"/>
</dbReference>
<dbReference type="EMBL" id="CAADFG010000071">
    <property type="protein sequence ID" value="VFJ94390.1"/>
    <property type="molecule type" value="Genomic_DNA"/>
</dbReference>
<protein>
    <submittedName>
        <fullName evidence="2">Tetratricopeptide repeat/PDZ domain</fullName>
    </submittedName>
</protein>
<dbReference type="InterPro" id="IPR036034">
    <property type="entry name" value="PDZ_sf"/>
</dbReference>
<evidence type="ECO:0000313" key="4">
    <source>
        <dbReference type="EMBL" id="VFK01685.1"/>
    </source>
</evidence>
<dbReference type="SUPFAM" id="SSF50156">
    <property type="entry name" value="PDZ domain-like"/>
    <property type="match status" value="1"/>
</dbReference>
<evidence type="ECO:0000313" key="2">
    <source>
        <dbReference type="EMBL" id="VFJ94390.1"/>
    </source>
</evidence>
<feature type="transmembrane region" description="Helical" evidence="1">
    <location>
        <begin position="24"/>
        <end position="49"/>
    </location>
</feature>
<evidence type="ECO:0000313" key="3">
    <source>
        <dbReference type="EMBL" id="VFJ95274.1"/>
    </source>
</evidence>
<dbReference type="Gene3D" id="2.30.42.10">
    <property type="match status" value="1"/>
</dbReference>
<dbReference type="AlphaFoldDB" id="A0A450UPJ3"/>
<gene>
    <name evidence="2" type="ORF">BECKH772A_GA0070896_1007117</name>
    <name evidence="3" type="ORF">BECKH772B_GA0070898_1007417</name>
    <name evidence="4" type="ORF">BECKH772C_GA0070978_1007017</name>
</gene>
<accession>A0A450UPJ3</accession>
<dbReference type="EMBL" id="CAADFJ010000070">
    <property type="protein sequence ID" value="VFK01685.1"/>
    <property type="molecule type" value="Genomic_DNA"/>
</dbReference>
<evidence type="ECO:0000256" key="1">
    <source>
        <dbReference type="SAM" id="Phobius"/>
    </source>
</evidence>
<dbReference type="InterPro" id="IPR011990">
    <property type="entry name" value="TPR-like_helical_dom_sf"/>
</dbReference>
<keyword evidence="1" id="KW-0472">Membrane</keyword>